<accession>A0A5C6FK69</accession>
<dbReference type="AlphaFoldDB" id="A0A5C6FK69"/>
<protein>
    <recommendedName>
        <fullName evidence="4">Alpha/beta hydrolase family protein</fullName>
    </recommendedName>
</protein>
<gene>
    <name evidence="2" type="ORF">V7x_33820</name>
</gene>
<evidence type="ECO:0000313" key="2">
    <source>
        <dbReference type="EMBL" id="TWU61694.1"/>
    </source>
</evidence>
<keyword evidence="1" id="KW-1133">Transmembrane helix</keyword>
<feature type="transmembrane region" description="Helical" evidence="1">
    <location>
        <begin position="21"/>
        <end position="43"/>
    </location>
</feature>
<organism evidence="2 3">
    <name type="scientific">Crateriforma conspicua</name>
    <dbReference type="NCBI Taxonomy" id="2527996"/>
    <lineage>
        <taxon>Bacteria</taxon>
        <taxon>Pseudomonadati</taxon>
        <taxon>Planctomycetota</taxon>
        <taxon>Planctomycetia</taxon>
        <taxon>Planctomycetales</taxon>
        <taxon>Planctomycetaceae</taxon>
        <taxon>Crateriforma</taxon>
    </lineage>
</organism>
<evidence type="ECO:0000313" key="3">
    <source>
        <dbReference type="Proteomes" id="UP000316476"/>
    </source>
</evidence>
<dbReference type="Proteomes" id="UP000316476">
    <property type="component" value="Unassembled WGS sequence"/>
</dbReference>
<reference evidence="2 3" key="1">
    <citation type="submission" date="2019-02" db="EMBL/GenBank/DDBJ databases">
        <title>Deep-cultivation of Planctomycetes and their phenomic and genomic characterization uncovers novel biology.</title>
        <authorList>
            <person name="Wiegand S."/>
            <person name="Jogler M."/>
            <person name="Boedeker C."/>
            <person name="Pinto D."/>
            <person name="Vollmers J."/>
            <person name="Rivas-Marin E."/>
            <person name="Kohn T."/>
            <person name="Peeters S.H."/>
            <person name="Heuer A."/>
            <person name="Rast P."/>
            <person name="Oberbeckmann S."/>
            <person name="Bunk B."/>
            <person name="Jeske O."/>
            <person name="Meyerdierks A."/>
            <person name="Storesund J.E."/>
            <person name="Kallscheuer N."/>
            <person name="Luecker S."/>
            <person name="Lage O.M."/>
            <person name="Pohl T."/>
            <person name="Merkel B.J."/>
            <person name="Hornburger P."/>
            <person name="Mueller R.-W."/>
            <person name="Bruemmer F."/>
            <person name="Labrenz M."/>
            <person name="Spormann A.M."/>
            <person name="Op Den Camp H."/>
            <person name="Overmann J."/>
            <person name="Amann R."/>
            <person name="Jetten M.S.M."/>
            <person name="Mascher T."/>
            <person name="Medema M.H."/>
            <person name="Devos D.P."/>
            <person name="Kaster A.-K."/>
            <person name="Ovreas L."/>
            <person name="Rohde M."/>
            <person name="Galperin M.Y."/>
            <person name="Jogler C."/>
        </authorList>
    </citation>
    <scope>NUCLEOTIDE SEQUENCE [LARGE SCALE GENOMIC DNA]</scope>
    <source>
        <strain evidence="2 3">V7</strain>
    </source>
</reference>
<evidence type="ECO:0008006" key="4">
    <source>
        <dbReference type="Google" id="ProtNLM"/>
    </source>
</evidence>
<dbReference type="InterPro" id="IPR029058">
    <property type="entry name" value="AB_hydrolase_fold"/>
</dbReference>
<evidence type="ECO:0000256" key="1">
    <source>
        <dbReference type="SAM" id="Phobius"/>
    </source>
</evidence>
<name>A0A5C6FK69_9PLAN</name>
<keyword evidence="1" id="KW-0472">Membrane</keyword>
<sequence>MTPPQRNSLTTCCRTRRSILGIQRVACLSLVASITFGLTGIAASPDLPPITVDASIPSSETLQSTSRIGSLGIPQDRLWMFSTRGMQTSVCAAPLESPNFRVYQLDTCGRIHPSSLDMYLASRQSDRPTVVYVHGNRVDSSAKAIERTLAVYRSVRRYQHCTGQFGGSIDWVLWSWPSERQGFGLNDVRIKAARTDTQGLYLAWLLREHVKASQPTSMIGYSFGGRVITGALHAMAGGTLGRRQLPGEKVTGAAIDIGLVAPALEDDWLAERGYHRLATQNLDSIHLLYNRRDVVLKNYWRLDRIRNADALGYSGPSRFAPRYDGTRLPVRARDCAAVVGRHHSEMDYYTSNCGAGPTMQTVIDHCLFPNP</sequence>
<proteinExistence type="predicted"/>
<comment type="caution">
    <text evidence="2">The sequence shown here is derived from an EMBL/GenBank/DDBJ whole genome shotgun (WGS) entry which is preliminary data.</text>
</comment>
<dbReference type="SUPFAM" id="SSF53474">
    <property type="entry name" value="alpha/beta-Hydrolases"/>
    <property type="match status" value="1"/>
</dbReference>
<keyword evidence="1" id="KW-0812">Transmembrane</keyword>
<dbReference type="EMBL" id="SJPZ01000002">
    <property type="protein sequence ID" value="TWU61694.1"/>
    <property type="molecule type" value="Genomic_DNA"/>
</dbReference>